<dbReference type="InterPro" id="IPR000551">
    <property type="entry name" value="MerR-type_HTH_dom"/>
</dbReference>
<dbReference type="InterPro" id="IPR011789">
    <property type="entry name" value="CueR"/>
</dbReference>
<dbReference type="GO" id="GO:0005737">
    <property type="term" value="C:cytoplasm"/>
    <property type="evidence" value="ECO:0007669"/>
    <property type="project" value="UniProtKB-SubCell"/>
</dbReference>
<evidence type="ECO:0000256" key="6">
    <source>
        <dbReference type="SAM" id="Coils"/>
    </source>
</evidence>
<evidence type="ECO:0000313" key="11">
    <source>
        <dbReference type="Proteomes" id="UP000503440"/>
    </source>
</evidence>
<reference evidence="10 12" key="2">
    <citation type="submission" date="2020-02" db="EMBL/GenBank/DDBJ databases">
        <title>Tigecycline-resistant Acinetobacter species from pigs and migratory birds.</title>
        <authorList>
            <person name="Chen C."/>
            <person name="Sun J."/>
            <person name="Liao X.-P."/>
            <person name="Liu Y.-H."/>
        </authorList>
    </citation>
    <scope>NUCLEOTIDE SEQUENCE [LARGE SCALE GENOMIC DNA]</scope>
    <source>
        <strain evidence="10 12">C15_T</strain>
    </source>
</reference>
<accession>A0A6C0YU22</accession>
<dbReference type="EMBL" id="CP048654">
    <property type="protein sequence ID" value="QOW43773.1"/>
    <property type="molecule type" value="Genomic_DNA"/>
</dbReference>
<evidence type="ECO:0000256" key="4">
    <source>
        <dbReference type="ARBA" id="ARBA00023125"/>
    </source>
</evidence>
<evidence type="ECO:0000313" key="8">
    <source>
        <dbReference type="EMBL" id="MDV4316159.1"/>
    </source>
</evidence>
<dbReference type="InterPro" id="IPR015358">
    <property type="entry name" value="Tscrpt_reg_MerR_DNA-bd"/>
</dbReference>
<keyword evidence="5" id="KW-0804">Transcription</keyword>
<keyword evidence="3" id="KW-0805">Transcription regulation</keyword>
<reference evidence="9 11" key="1">
    <citation type="submission" date="2019-09" db="EMBL/GenBank/DDBJ databases">
        <title>Non-baumannii Acinetobacter spp. carrying blaNDM-1 isolated in China.</title>
        <authorList>
            <person name="Cui C."/>
            <person name="Chen C."/>
            <person name="Sun J."/>
            <person name="Liu Y."/>
        </authorList>
    </citation>
    <scope>NUCLEOTIDE SEQUENCE [LARGE SCALE GENOMIC DNA]</scope>
    <source>
        <strain evidence="9 11">B18</strain>
    </source>
</reference>
<dbReference type="Proteomes" id="UP000503440">
    <property type="component" value="Chromosome"/>
</dbReference>
<dbReference type="CDD" id="cd01108">
    <property type="entry name" value="HTH_CueR"/>
    <property type="match status" value="1"/>
</dbReference>
<feature type="coiled-coil region" evidence="6">
    <location>
        <begin position="81"/>
        <end position="108"/>
    </location>
</feature>
<gene>
    <name evidence="10" type="primary">cueR</name>
    <name evidence="9" type="ORF">FSC09_04640</name>
    <name evidence="10" type="ORF">G0027_13585</name>
    <name evidence="8" type="ORF">MSG88_10355</name>
</gene>
<dbReference type="GO" id="GO:0003677">
    <property type="term" value="F:DNA binding"/>
    <property type="evidence" value="ECO:0007669"/>
    <property type="project" value="UniProtKB-KW"/>
</dbReference>
<evidence type="ECO:0000256" key="3">
    <source>
        <dbReference type="ARBA" id="ARBA00023015"/>
    </source>
</evidence>
<dbReference type="PROSITE" id="PS00552">
    <property type="entry name" value="HTH_MERR_1"/>
    <property type="match status" value="1"/>
</dbReference>
<dbReference type="GO" id="GO:0003700">
    <property type="term" value="F:DNA-binding transcription factor activity"/>
    <property type="evidence" value="ECO:0007669"/>
    <property type="project" value="InterPro"/>
</dbReference>
<dbReference type="NCBIfam" id="TIGR02044">
    <property type="entry name" value="CueR"/>
    <property type="match status" value="1"/>
</dbReference>
<keyword evidence="6" id="KW-0175">Coiled coil</keyword>
<dbReference type="Gene3D" id="1.10.1660.10">
    <property type="match status" value="1"/>
</dbReference>
<keyword evidence="2" id="KW-0963">Cytoplasm</keyword>
<dbReference type="PANTHER" id="PTHR30204">
    <property type="entry name" value="REDOX-CYCLING DRUG-SENSING TRANSCRIPTIONAL ACTIVATOR SOXR"/>
    <property type="match status" value="1"/>
</dbReference>
<protein>
    <submittedName>
        <fullName evidence="10">Cu(I)-responsive transcriptional regulator</fullName>
    </submittedName>
</protein>
<sequence>MNIGQAAKQSGISAKMIRYYESIGLLTAAQRSAAGYRVYSEQDLKTLNFIRHARELGFSTEQMKELISLWKNSGRQSAEVKALTLKHIDELNQKIQRLQDMVNLLQQSAQHCQGNHSAECAILDQIEKGG</sequence>
<evidence type="ECO:0000256" key="5">
    <source>
        <dbReference type="ARBA" id="ARBA00023163"/>
    </source>
</evidence>
<dbReference type="EMBL" id="JAWJYY010000001">
    <property type="protein sequence ID" value="MDV4316159.1"/>
    <property type="molecule type" value="Genomic_DNA"/>
</dbReference>
<feature type="domain" description="HTH merR-type" evidence="7">
    <location>
        <begin position="1"/>
        <end position="69"/>
    </location>
</feature>
<organism evidence="10 12">
    <name type="scientific">Acinetobacter indicus</name>
    <dbReference type="NCBI Taxonomy" id="756892"/>
    <lineage>
        <taxon>Bacteria</taxon>
        <taxon>Pseudomonadati</taxon>
        <taxon>Pseudomonadota</taxon>
        <taxon>Gammaproteobacteria</taxon>
        <taxon>Moraxellales</taxon>
        <taxon>Moraxellaceae</taxon>
        <taxon>Acinetobacter</taxon>
    </lineage>
</organism>
<dbReference type="PROSITE" id="PS50937">
    <property type="entry name" value="HTH_MERR_2"/>
    <property type="match status" value="1"/>
</dbReference>
<dbReference type="GO" id="GO:0005507">
    <property type="term" value="F:copper ion binding"/>
    <property type="evidence" value="ECO:0007669"/>
    <property type="project" value="InterPro"/>
</dbReference>
<proteinExistence type="predicted"/>
<dbReference type="PRINTS" id="PR00040">
    <property type="entry name" value="HTHMERR"/>
</dbReference>
<dbReference type="SUPFAM" id="SSF46955">
    <property type="entry name" value="Putative DNA-binding domain"/>
    <property type="match status" value="1"/>
</dbReference>
<dbReference type="AlphaFoldDB" id="A0A6C0YU22"/>
<evidence type="ECO:0000256" key="1">
    <source>
        <dbReference type="ARBA" id="ARBA00004496"/>
    </source>
</evidence>
<dbReference type="SMART" id="SM00422">
    <property type="entry name" value="HTH_MERR"/>
    <property type="match status" value="1"/>
</dbReference>
<dbReference type="Proteomes" id="UP001284654">
    <property type="component" value="Unassembled WGS sequence"/>
</dbReference>
<evidence type="ECO:0000313" key="9">
    <source>
        <dbReference type="EMBL" id="QIC69736.1"/>
    </source>
</evidence>
<evidence type="ECO:0000259" key="7">
    <source>
        <dbReference type="PROSITE" id="PS50937"/>
    </source>
</evidence>
<dbReference type="Pfam" id="PF00376">
    <property type="entry name" value="MerR"/>
    <property type="match status" value="1"/>
</dbReference>
<dbReference type="InterPro" id="IPR047057">
    <property type="entry name" value="MerR_fam"/>
</dbReference>
<dbReference type="PANTHER" id="PTHR30204:SF94">
    <property type="entry name" value="HEAVY METAL-DEPENDENT TRANSCRIPTIONAL REGULATOR HI_0293-RELATED"/>
    <property type="match status" value="1"/>
</dbReference>
<keyword evidence="4" id="KW-0238">DNA-binding</keyword>
<evidence type="ECO:0000313" key="12">
    <source>
        <dbReference type="Proteomes" id="UP000593812"/>
    </source>
</evidence>
<evidence type="ECO:0000256" key="2">
    <source>
        <dbReference type="ARBA" id="ARBA00022490"/>
    </source>
</evidence>
<evidence type="ECO:0000313" key="10">
    <source>
        <dbReference type="EMBL" id="QOW43773.1"/>
    </source>
</evidence>
<dbReference type="GO" id="GO:0045893">
    <property type="term" value="P:positive regulation of DNA-templated transcription"/>
    <property type="evidence" value="ECO:0007669"/>
    <property type="project" value="InterPro"/>
</dbReference>
<reference evidence="8" key="3">
    <citation type="submission" date="2023-10" db="EMBL/GenBank/DDBJ databases">
        <authorList>
            <person name="Sykes E.M.E."/>
            <person name="Khan I.U.H."/>
            <person name="Kumar A."/>
        </authorList>
    </citation>
    <scope>NUCLEOTIDE SEQUENCE</scope>
    <source>
        <strain evidence="8">IK5</strain>
    </source>
</reference>
<comment type="subcellular location">
    <subcellularLocation>
        <location evidence="1">Cytoplasm</location>
    </subcellularLocation>
</comment>
<dbReference type="GeneID" id="69466343"/>
<dbReference type="Proteomes" id="UP000593812">
    <property type="component" value="Chromosome"/>
</dbReference>
<dbReference type="EMBL" id="CP044455">
    <property type="protein sequence ID" value="QIC69736.1"/>
    <property type="molecule type" value="Genomic_DNA"/>
</dbReference>
<dbReference type="RefSeq" id="WP_005179173.1">
    <property type="nucleotide sequence ID" value="NZ_CAXNYR010000013.1"/>
</dbReference>
<name>A0A6C0YU22_9GAMM</name>
<dbReference type="Pfam" id="PF09278">
    <property type="entry name" value="MerR-DNA-bind"/>
    <property type="match status" value="1"/>
</dbReference>
<dbReference type="InterPro" id="IPR009061">
    <property type="entry name" value="DNA-bd_dom_put_sf"/>
</dbReference>